<dbReference type="EMBL" id="FNAT01000002">
    <property type="protein sequence ID" value="SDE50736.1"/>
    <property type="molecule type" value="Genomic_DNA"/>
</dbReference>
<evidence type="ECO:0000259" key="1">
    <source>
        <dbReference type="Pfam" id="PF06568"/>
    </source>
</evidence>
<feature type="domain" description="YjiS-like" evidence="1">
    <location>
        <begin position="20"/>
        <end position="54"/>
    </location>
</feature>
<evidence type="ECO:0000313" key="3">
    <source>
        <dbReference type="Proteomes" id="UP000198922"/>
    </source>
</evidence>
<sequence length="72" mass="8493">MTQFTATGPHHAAAPRRGRWPRLRDLLALRRQRNHLARLDDHLLNDIGLTRHQAMMEAERPAWDVPSHWRRG</sequence>
<dbReference type="Pfam" id="PF06568">
    <property type="entry name" value="YjiS-like"/>
    <property type="match status" value="1"/>
</dbReference>
<dbReference type="STRING" id="521013.SAMN04488567_1936"/>
<accession>A0A1G7DI26</accession>
<proteinExistence type="predicted"/>
<reference evidence="3" key="1">
    <citation type="submission" date="2016-10" db="EMBL/GenBank/DDBJ databases">
        <authorList>
            <person name="Varghese N."/>
            <person name="Submissions S."/>
        </authorList>
    </citation>
    <scope>NUCLEOTIDE SEQUENCE [LARGE SCALE GENOMIC DNA]</scope>
    <source>
        <strain evidence="3">DSM 21424</strain>
    </source>
</reference>
<organism evidence="2 3">
    <name type="scientific">Limimaricola pyoseonensis</name>
    <dbReference type="NCBI Taxonomy" id="521013"/>
    <lineage>
        <taxon>Bacteria</taxon>
        <taxon>Pseudomonadati</taxon>
        <taxon>Pseudomonadota</taxon>
        <taxon>Alphaproteobacteria</taxon>
        <taxon>Rhodobacterales</taxon>
        <taxon>Paracoccaceae</taxon>
        <taxon>Limimaricola</taxon>
    </lineage>
</organism>
<dbReference type="AlphaFoldDB" id="A0A1G7DI26"/>
<protein>
    <submittedName>
        <fullName evidence="2">Uncharacterized conserved protein YjiS, DUF1127 family</fullName>
    </submittedName>
</protein>
<dbReference type="OrthoDB" id="8096613at2"/>
<name>A0A1G7DI26_9RHOB</name>
<dbReference type="RefSeq" id="WP_090111367.1">
    <property type="nucleotide sequence ID" value="NZ_FNAT01000002.1"/>
</dbReference>
<keyword evidence="3" id="KW-1185">Reference proteome</keyword>
<dbReference type="InterPro" id="IPR009506">
    <property type="entry name" value="YjiS-like"/>
</dbReference>
<gene>
    <name evidence="2" type="ORF">SAMN04488567_1936</name>
</gene>
<evidence type="ECO:0000313" key="2">
    <source>
        <dbReference type="EMBL" id="SDE50736.1"/>
    </source>
</evidence>
<dbReference type="Proteomes" id="UP000198922">
    <property type="component" value="Unassembled WGS sequence"/>
</dbReference>